<feature type="domain" description="DUF1206" evidence="2">
    <location>
        <begin position="188"/>
        <end position="257"/>
    </location>
</feature>
<feature type="transmembrane region" description="Helical" evidence="1">
    <location>
        <begin position="140"/>
        <end position="164"/>
    </location>
</feature>
<dbReference type="RefSeq" id="WP_286303393.1">
    <property type="nucleotide sequence ID" value="NZ_AP027741.1"/>
</dbReference>
<proteinExistence type="predicted"/>
<evidence type="ECO:0000259" key="2">
    <source>
        <dbReference type="Pfam" id="PF06724"/>
    </source>
</evidence>
<feature type="domain" description="DUF1206" evidence="2">
    <location>
        <begin position="14"/>
        <end position="80"/>
    </location>
</feature>
<evidence type="ECO:0000313" key="3">
    <source>
        <dbReference type="EMBL" id="GAA0233055.1"/>
    </source>
</evidence>
<evidence type="ECO:0000313" key="4">
    <source>
        <dbReference type="Proteomes" id="UP001501476"/>
    </source>
</evidence>
<keyword evidence="1" id="KW-0812">Transmembrane</keyword>
<name>A0ABN0TY21_9GAMM</name>
<comment type="caution">
    <text evidence="3">The sequence shown here is derived from an EMBL/GenBank/DDBJ whole genome shotgun (WGS) entry which is preliminary data.</text>
</comment>
<accession>A0ABN0TY21</accession>
<feature type="transmembrane region" description="Helical" evidence="1">
    <location>
        <begin position="93"/>
        <end position="113"/>
    </location>
</feature>
<dbReference type="InterPro" id="IPR009597">
    <property type="entry name" value="DUF1206"/>
</dbReference>
<feature type="transmembrane region" description="Helical" evidence="1">
    <location>
        <begin position="185"/>
        <end position="205"/>
    </location>
</feature>
<dbReference type="Pfam" id="PF06724">
    <property type="entry name" value="DUF1206"/>
    <property type="match status" value="3"/>
</dbReference>
<keyword evidence="1" id="KW-0472">Membrane</keyword>
<organism evidence="3 4">
    <name type="scientific">Methylophaga marina</name>
    <dbReference type="NCBI Taxonomy" id="45495"/>
    <lineage>
        <taxon>Bacteria</taxon>
        <taxon>Pseudomonadati</taxon>
        <taxon>Pseudomonadota</taxon>
        <taxon>Gammaproteobacteria</taxon>
        <taxon>Thiotrichales</taxon>
        <taxon>Piscirickettsiaceae</taxon>
        <taxon>Methylophaga</taxon>
    </lineage>
</organism>
<feature type="transmembrane region" description="Helical" evidence="1">
    <location>
        <begin position="55"/>
        <end position="73"/>
    </location>
</feature>
<feature type="transmembrane region" description="Helical" evidence="1">
    <location>
        <begin position="15"/>
        <end position="35"/>
    </location>
</feature>
<protein>
    <submittedName>
        <fullName evidence="3">DUF1206 domain-containing protein</fullName>
    </submittedName>
</protein>
<keyword evidence="4" id="KW-1185">Reference proteome</keyword>
<gene>
    <name evidence="3" type="ORF">GCM10008964_25400</name>
</gene>
<reference evidence="3 4" key="1">
    <citation type="journal article" date="2019" name="Int. J. Syst. Evol. Microbiol.">
        <title>The Global Catalogue of Microorganisms (GCM) 10K type strain sequencing project: providing services to taxonomists for standard genome sequencing and annotation.</title>
        <authorList>
            <consortium name="The Broad Institute Genomics Platform"/>
            <consortium name="The Broad Institute Genome Sequencing Center for Infectious Disease"/>
            <person name="Wu L."/>
            <person name="Ma J."/>
        </authorList>
    </citation>
    <scope>NUCLEOTIDE SEQUENCE [LARGE SCALE GENOMIC DNA]</scope>
    <source>
        <strain evidence="3 4">JCM 6886</strain>
    </source>
</reference>
<feature type="domain" description="DUF1206" evidence="2">
    <location>
        <begin position="98"/>
        <end position="165"/>
    </location>
</feature>
<keyword evidence="1" id="KW-1133">Transmembrane helix</keyword>
<evidence type="ECO:0000256" key="1">
    <source>
        <dbReference type="SAM" id="Phobius"/>
    </source>
</evidence>
<feature type="transmembrane region" description="Helical" evidence="1">
    <location>
        <begin position="231"/>
        <end position="252"/>
    </location>
</feature>
<dbReference type="EMBL" id="BAAADG010000018">
    <property type="protein sequence ID" value="GAA0233055.1"/>
    <property type="molecule type" value="Genomic_DNA"/>
</dbReference>
<sequence>MSHSTTYQILARMGYAARGLIYVTIGVLAFLSTLGLGGEEASSKGAILNLKEQPFGQTLLVILIIGLLGYIIWRFTQGIKDADGHGHSFKGLVVRGSLIVSAITHSILCYWTIKLLLHNTEDSSDDSASSSLSAYLGSDITAFVVGIIGLILVGVGIAHLFKGYKARFEQYMAMPESQYRWMKRVCQFGLISRGIVWCIIGWVILRSAFISGTSENKGISDALEWLQTTPFGSWLTMTVAIGLIAFGLYSFLEAVYRRIEH</sequence>
<dbReference type="Proteomes" id="UP001501476">
    <property type="component" value="Unassembled WGS sequence"/>
</dbReference>